<dbReference type="GO" id="GO:0120147">
    <property type="term" value="F:formylglycine-generating oxidase activity"/>
    <property type="evidence" value="ECO:0007669"/>
    <property type="project" value="TreeGrafter"/>
</dbReference>
<dbReference type="PANTHER" id="PTHR23150:SF19">
    <property type="entry name" value="FORMYLGLYCINE-GENERATING ENZYME"/>
    <property type="match status" value="1"/>
</dbReference>
<feature type="domain" description="Sulfatase-modifying factor enzyme-like" evidence="1">
    <location>
        <begin position="33"/>
        <end position="228"/>
    </location>
</feature>
<accession>A0A543AQP1</accession>
<dbReference type="AlphaFoldDB" id="A0A543AQP1"/>
<organism evidence="2 3">
    <name type="scientific">Stackebrandtia endophytica</name>
    <dbReference type="NCBI Taxonomy" id="1496996"/>
    <lineage>
        <taxon>Bacteria</taxon>
        <taxon>Bacillati</taxon>
        <taxon>Actinomycetota</taxon>
        <taxon>Actinomycetes</taxon>
        <taxon>Glycomycetales</taxon>
        <taxon>Glycomycetaceae</taxon>
        <taxon>Stackebrandtia</taxon>
    </lineage>
</organism>
<dbReference type="InterPro" id="IPR051043">
    <property type="entry name" value="Sulfatase_Mod_Factor_Kinase"/>
</dbReference>
<comment type="caution">
    <text evidence="2">The sequence shown here is derived from an EMBL/GenBank/DDBJ whole genome shotgun (WGS) entry which is preliminary data.</text>
</comment>
<dbReference type="Pfam" id="PF03781">
    <property type="entry name" value="FGE-sulfatase"/>
    <property type="match status" value="1"/>
</dbReference>
<dbReference type="EMBL" id="VFOW01000001">
    <property type="protein sequence ID" value="TQL74900.1"/>
    <property type="molecule type" value="Genomic_DNA"/>
</dbReference>
<dbReference type="Gene3D" id="3.90.1580.10">
    <property type="entry name" value="paralog of FGE (formylglycine-generating enzyme)"/>
    <property type="match status" value="1"/>
</dbReference>
<dbReference type="SUPFAM" id="SSF56436">
    <property type="entry name" value="C-type lectin-like"/>
    <property type="match status" value="1"/>
</dbReference>
<dbReference type="InParanoid" id="A0A543AQP1"/>
<dbReference type="PANTHER" id="PTHR23150">
    <property type="entry name" value="SULFATASE MODIFYING FACTOR 1, 2"/>
    <property type="match status" value="1"/>
</dbReference>
<name>A0A543AQP1_9ACTN</name>
<dbReference type="InterPro" id="IPR016187">
    <property type="entry name" value="CTDL_fold"/>
</dbReference>
<keyword evidence="3" id="KW-1185">Reference proteome</keyword>
<evidence type="ECO:0000313" key="3">
    <source>
        <dbReference type="Proteomes" id="UP000317043"/>
    </source>
</evidence>
<evidence type="ECO:0000313" key="2">
    <source>
        <dbReference type="EMBL" id="TQL74900.1"/>
    </source>
</evidence>
<dbReference type="InterPro" id="IPR042095">
    <property type="entry name" value="SUMF_sf"/>
</dbReference>
<sequence length="231" mass="24768">MQPAMTVHTVKTPELIDVDPGDPGFSPRSGGRVRLLPYRIAKYPVTNEEYAVFVHATASVAHPASWHGDAPASDEKRHPVWGVSASDAEAYCRWLSNLTDSTFRLPQEAEWEYAAGGRDLRLYPWGDDFDASRCNCVESGVGRTTPVDAHPDGVSAMGCFDMGGNVAEYCADIFRVPGSPTASGGIDADGALSRVIRGGWFSSAREETRCAARLPSGGGERIVAGFRVCSS</sequence>
<evidence type="ECO:0000259" key="1">
    <source>
        <dbReference type="Pfam" id="PF03781"/>
    </source>
</evidence>
<dbReference type="InterPro" id="IPR005532">
    <property type="entry name" value="SUMF_dom"/>
</dbReference>
<reference evidence="2 3" key="1">
    <citation type="submission" date="2019-06" db="EMBL/GenBank/DDBJ databases">
        <title>Sequencing the genomes of 1000 actinobacteria strains.</title>
        <authorList>
            <person name="Klenk H.-P."/>
        </authorList>
    </citation>
    <scope>NUCLEOTIDE SEQUENCE [LARGE SCALE GENOMIC DNA]</scope>
    <source>
        <strain evidence="2 3">DSM 45928</strain>
    </source>
</reference>
<gene>
    <name evidence="2" type="ORF">FB566_0390</name>
</gene>
<dbReference type="Proteomes" id="UP000317043">
    <property type="component" value="Unassembled WGS sequence"/>
</dbReference>
<protein>
    <submittedName>
        <fullName evidence="2">Formylglycine-generating enzyme required for sulfatase activity</fullName>
    </submittedName>
</protein>
<proteinExistence type="predicted"/>